<protein>
    <recommendedName>
        <fullName evidence="1">SET domain-containing protein</fullName>
    </recommendedName>
</protein>
<evidence type="ECO:0000313" key="2">
    <source>
        <dbReference type="EMBL" id="KAH9291280.1"/>
    </source>
</evidence>
<dbReference type="Gene3D" id="2.170.270.10">
    <property type="entry name" value="SET domain"/>
    <property type="match status" value="1"/>
</dbReference>
<organism evidence="2 3">
    <name type="scientific">Taxus chinensis</name>
    <name type="common">Chinese yew</name>
    <name type="synonym">Taxus wallichiana var. chinensis</name>
    <dbReference type="NCBI Taxonomy" id="29808"/>
    <lineage>
        <taxon>Eukaryota</taxon>
        <taxon>Viridiplantae</taxon>
        <taxon>Streptophyta</taxon>
        <taxon>Embryophyta</taxon>
        <taxon>Tracheophyta</taxon>
        <taxon>Spermatophyta</taxon>
        <taxon>Pinopsida</taxon>
        <taxon>Pinidae</taxon>
        <taxon>Conifers II</taxon>
        <taxon>Cupressales</taxon>
        <taxon>Taxaceae</taxon>
        <taxon>Taxus</taxon>
    </lineage>
</organism>
<dbReference type="InterPro" id="IPR046341">
    <property type="entry name" value="SET_dom_sf"/>
</dbReference>
<proteinExistence type="predicted"/>
<keyword evidence="3" id="KW-1185">Reference proteome</keyword>
<evidence type="ECO:0000313" key="3">
    <source>
        <dbReference type="Proteomes" id="UP000824469"/>
    </source>
</evidence>
<accession>A0AA38F761</accession>
<reference evidence="2 3" key="1">
    <citation type="journal article" date="2021" name="Nat. Plants">
        <title>The Taxus genome provides insights into paclitaxel biosynthesis.</title>
        <authorList>
            <person name="Xiong X."/>
            <person name="Gou J."/>
            <person name="Liao Q."/>
            <person name="Li Y."/>
            <person name="Zhou Q."/>
            <person name="Bi G."/>
            <person name="Li C."/>
            <person name="Du R."/>
            <person name="Wang X."/>
            <person name="Sun T."/>
            <person name="Guo L."/>
            <person name="Liang H."/>
            <person name="Lu P."/>
            <person name="Wu Y."/>
            <person name="Zhang Z."/>
            <person name="Ro D.K."/>
            <person name="Shang Y."/>
            <person name="Huang S."/>
            <person name="Yan J."/>
        </authorList>
    </citation>
    <scope>NUCLEOTIDE SEQUENCE [LARGE SCALE GENOMIC DNA]</scope>
    <source>
        <strain evidence="2">Ta-2019</strain>
    </source>
</reference>
<dbReference type="PANTHER" id="PTHR47643:SF2">
    <property type="entry name" value="TPR DOMAIN PROTEIN (AFU_ORTHOLOGUE AFUA_5G12710)"/>
    <property type="match status" value="1"/>
</dbReference>
<dbReference type="PANTHER" id="PTHR47643">
    <property type="entry name" value="TPR DOMAIN PROTEIN (AFU_ORTHOLOGUE AFUA_5G12710)"/>
    <property type="match status" value="1"/>
</dbReference>
<name>A0AA38F761_TAXCH</name>
<dbReference type="CDD" id="cd20071">
    <property type="entry name" value="SET_SMYD"/>
    <property type="match status" value="1"/>
</dbReference>
<dbReference type="AlphaFoldDB" id="A0AA38F761"/>
<dbReference type="EMBL" id="JAHRHJ020003715">
    <property type="protein sequence ID" value="KAH9291280.1"/>
    <property type="molecule type" value="Genomic_DNA"/>
</dbReference>
<dbReference type="PROSITE" id="PS50280">
    <property type="entry name" value="SET"/>
    <property type="match status" value="1"/>
</dbReference>
<gene>
    <name evidence="2" type="ORF">KI387_043530</name>
</gene>
<comment type="caution">
    <text evidence="2">The sequence shown here is derived from an EMBL/GenBank/DDBJ whole genome shotgun (WGS) entry which is preliminary data.</text>
</comment>
<dbReference type="SUPFAM" id="SSF82199">
    <property type="entry name" value="SET domain"/>
    <property type="match status" value="1"/>
</dbReference>
<evidence type="ECO:0000259" key="1">
    <source>
        <dbReference type="PROSITE" id="PS50280"/>
    </source>
</evidence>
<dbReference type="InterPro" id="IPR053209">
    <property type="entry name" value="Gramillin-biosynth_MTr"/>
</dbReference>
<dbReference type="InterPro" id="IPR001214">
    <property type="entry name" value="SET_dom"/>
</dbReference>
<sequence length="347" mass="39927">MPCVFAETTLQLFLSDATYIPSHLSQFVPKMSDFIADKTYSSANAANYKNVCAVTVGKIYNKLVLHIIKRIALGDSSPAAIQQIGKKSVIFNTVSNSANRLFYGVWLLASFVNHSCAPCTARINSGDITRIHATKPIEKGQEITIPYFPVFFPYCLRKVSCEAFGFSCKCKRCEEERKIIESEPQYGMLCNEYLTTCKSRMKSRPSVLVDQVDNCFKLLMKRNLVDDGESKAWIQSSFMVVYFARIACRKMKFLLKQRNQHILDEEILIRVAIYGLETCAGDIQVVIFLQTFFLFWRDIPANHLPEVYDEYLRRAYQEMKEACLFVYGWQREDVLLEIVKKLSEEIF</sequence>
<feature type="domain" description="SET" evidence="1">
    <location>
        <begin position="61"/>
        <end position="148"/>
    </location>
</feature>
<dbReference type="Pfam" id="PF00856">
    <property type="entry name" value="SET"/>
    <property type="match status" value="1"/>
</dbReference>
<dbReference type="Proteomes" id="UP000824469">
    <property type="component" value="Unassembled WGS sequence"/>
</dbReference>